<protein>
    <recommendedName>
        <fullName evidence="4">TraD/TraG TraM recognition site domain-containing protein</fullName>
    </recommendedName>
</protein>
<proteinExistence type="predicted"/>
<dbReference type="EMBL" id="JAPMXC010000001">
    <property type="protein sequence ID" value="MCY0387902.1"/>
    <property type="molecule type" value="Genomic_DNA"/>
</dbReference>
<reference evidence="2" key="1">
    <citation type="submission" date="2022-11" db="EMBL/GenBank/DDBJ databases">
        <title>Robbsia betulipollinis sp. nov., isolated from pollen of birch (Betula pendula).</title>
        <authorList>
            <person name="Shi H."/>
            <person name="Ambika Manirajan B."/>
            <person name="Ratering S."/>
            <person name="Geissler-Plaum R."/>
            <person name="Schnell S."/>
        </authorList>
    </citation>
    <scope>NUCLEOTIDE SEQUENCE</scope>
    <source>
        <strain evidence="2">Bb-Pol-6</strain>
    </source>
</reference>
<gene>
    <name evidence="2" type="ORF">OVY01_11770</name>
</gene>
<accession>A0ABT3ZNL4</accession>
<dbReference type="InterPro" id="IPR027417">
    <property type="entry name" value="P-loop_NTPase"/>
</dbReference>
<dbReference type="Proteomes" id="UP001082899">
    <property type="component" value="Unassembled WGS sequence"/>
</dbReference>
<keyword evidence="1" id="KW-0472">Membrane</keyword>
<keyword evidence="1" id="KW-0812">Transmembrane</keyword>
<keyword evidence="1" id="KW-1133">Transmembrane helix</keyword>
<feature type="transmembrane region" description="Helical" evidence="1">
    <location>
        <begin position="158"/>
        <end position="183"/>
    </location>
</feature>
<comment type="caution">
    <text evidence="2">The sequence shown here is derived from an EMBL/GenBank/DDBJ whole genome shotgun (WGS) entry which is preliminary data.</text>
</comment>
<dbReference type="Gene3D" id="3.40.50.300">
    <property type="entry name" value="P-loop containing nucleotide triphosphate hydrolases"/>
    <property type="match status" value="1"/>
</dbReference>
<dbReference type="RefSeq" id="WP_267847611.1">
    <property type="nucleotide sequence ID" value="NZ_JAPMXC010000001.1"/>
</dbReference>
<keyword evidence="3" id="KW-1185">Reference proteome</keyword>
<dbReference type="SUPFAM" id="SSF52540">
    <property type="entry name" value="P-loop containing nucleoside triphosphate hydrolases"/>
    <property type="match status" value="1"/>
</dbReference>
<organism evidence="2 3">
    <name type="scientific">Robbsia betulipollinis</name>
    <dbReference type="NCBI Taxonomy" id="2981849"/>
    <lineage>
        <taxon>Bacteria</taxon>
        <taxon>Pseudomonadati</taxon>
        <taxon>Pseudomonadota</taxon>
        <taxon>Betaproteobacteria</taxon>
        <taxon>Burkholderiales</taxon>
        <taxon>Burkholderiaceae</taxon>
        <taxon>Robbsia</taxon>
    </lineage>
</organism>
<evidence type="ECO:0000313" key="2">
    <source>
        <dbReference type="EMBL" id="MCY0387902.1"/>
    </source>
</evidence>
<evidence type="ECO:0008006" key="4">
    <source>
        <dbReference type="Google" id="ProtNLM"/>
    </source>
</evidence>
<feature type="transmembrane region" description="Helical" evidence="1">
    <location>
        <begin position="116"/>
        <end position="137"/>
    </location>
</feature>
<evidence type="ECO:0000256" key="1">
    <source>
        <dbReference type="SAM" id="Phobius"/>
    </source>
</evidence>
<evidence type="ECO:0000313" key="3">
    <source>
        <dbReference type="Proteomes" id="UP001082899"/>
    </source>
</evidence>
<name>A0ABT3ZNL4_9BURK</name>
<sequence length="988" mass="107627">MTIKLAKVSKQSTSRRGGLLSFFAPSASSKVQDRVALQCRNILESDVESRNVPFDLKDMNGQWQLAADGTPLVQLVKLDGPQSEIGVGNASLSETAVQYAYPFMTLAGQVMAGQHWIGLGTFMGLQLAWAAGTLPLMGRNWRQGMLPMVRFTVGLTMLQAAASYFLGSLASSFVAAASMLMVARPFIEQFLVNVDGSSRPMPTDTPFHAPNTERELAARRQQNDFARKDQTPVMVLGFSAGVMKAMGDRRAADQGMPVGVTQNELSQHIMIFGASGKGKTYGFLTPLLKQFVTLGRVVVRNGAKVFVNGGGALLLCGKGVLGRDLVSALRKDGLDRTLNIHLISPDEGDSRVAVLKGLTASQVQSAFYKLYASSADSDFFVGAGAERLGTSVQLLEAAVELEKLKLEARAVAKGFPNYQAWREAIDDEVRSRVRSTGESFGFEDLDHFNGYLVAQRQPQRYEEALRRFKWNVTMLHDATVMWYDDPVFLLGVAGAAAAGITLPSSANAPKFDEGFKRWIMQHPDVLNGTPRGQVIVDSIHAAVKALEDDGKTRGNIRATVQQWLKPLMSDPVLRGWCDIEDGPYVDELLRTTGAVRTDDKWMQSPVADVSDCLHGAVIGVSLPRTIAGETFTHLIKSRVYGDLNERTSDWRDRDPTATSVMVMIDEAHLVMKGSQNVEPDEIKMASIGRSLGLVLAEATQSRDTLDAKFGANATDGMLANFAHIISFDSTPSTLGYMNNRIGKAPIYKYNINLWNGYVGSIASDFQRHRDSARQDVHDAGTMALLHRRYRYEASKPAGVLSVLSNDVEQGTEDVRGTVFRSSISLLETFTTGLVTSFGEVFAGTKGLVGASFRAASRVAHGKSRDLNAYKVPALREISGQKGENGETSAGHTVELFPAEKWHEVANHAFHAVAFITRGKSPRREIIEGLGAIGRVELDRIASRQPGVVSLYTFQEGTMGNSEEARLRVEIAGLHSEIAARKKAGKKAL</sequence>